<dbReference type="Pfam" id="PF00069">
    <property type="entry name" value="Pkinase"/>
    <property type="match status" value="1"/>
</dbReference>
<feature type="compositionally biased region" description="Polar residues" evidence="13">
    <location>
        <begin position="28"/>
        <end position="47"/>
    </location>
</feature>
<evidence type="ECO:0000256" key="5">
    <source>
        <dbReference type="ARBA" id="ARBA00022741"/>
    </source>
</evidence>
<keyword evidence="2" id="KW-0723">Serine/threonine-protein kinase</keyword>
<dbReference type="GO" id="GO:0046872">
    <property type="term" value="F:metal ion binding"/>
    <property type="evidence" value="ECO:0007669"/>
    <property type="project" value="UniProtKB-KW"/>
</dbReference>
<dbReference type="InterPro" id="IPR006035">
    <property type="entry name" value="Ureohydrolase"/>
</dbReference>
<comment type="caution">
    <text evidence="15">The sequence shown here is derived from an EMBL/GenBank/DDBJ whole genome shotgun (WGS) entry which is preliminary data.</text>
</comment>
<dbReference type="SMART" id="SM00220">
    <property type="entry name" value="S_TKc"/>
    <property type="match status" value="1"/>
</dbReference>
<organism evidence="15 16">
    <name type="scientific">Carpinus fangiana</name>
    <dbReference type="NCBI Taxonomy" id="176857"/>
    <lineage>
        <taxon>Eukaryota</taxon>
        <taxon>Viridiplantae</taxon>
        <taxon>Streptophyta</taxon>
        <taxon>Embryophyta</taxon>
        <taxon>Tracheophyta</taxon>
        <taxon>Spermatophyta</taxon>
        <taxon>Magnoliopsida</taxon>
        <taxon>eudicotyledons</taxon>
        <taxon>Gunneridae</taxon>
        <taxon>Pentapetalae</taxon>
        <taxon>rosids</taxon>
        <taxon>fabids</taxon>
        <taxon>Fagales</taxon>
        <taxon>Betulaceae</taxon>
        <taxon>Carpinus</taxon>
    </lineage>
</organism>
<evidence type="ECO:0000256" key="8">
    <source>
        <dbReference type="ARBA" id="ARBA00022840"/>
    </source>
</evidence>
<evidence type="ECO:0000256" key="4">
    <source>
        <dbReference type="ARBA" id="ARBA00022723"/>
    </source>
</evidence>
<dbReference type="PROSITE" id="PS01053">
    <property type="entry name" value="ARGINASE_1"/>
    <property type="match status" value="1"/>
</dbReference>
<dbReference type="Pfam" id="PF00491">
    <property type="entry name" value="Arginase"/>
    <property type="match status" value="1"/>
</dbReference>
<keyword evidence="6" id="KW-0418">Kinase</keyword>
<dbReference type="PROSITE" id="PS51409">
    <property type="entry name" value="ARGINASE_2"/>
    <property type="match status" value="1"/>
</dbReference>
<evidence type="ECO:0000256" key="7">
    <source>
        <dbReference type="ARBA" id="ARBA00022801"/>
    </source>
</evidence>
<keyword evidence="3" id="KW-0808">Transferase</keyword>
<feature type="region of interest" description="Disordered" evidence="13">
    <location>
        <begin position="1"/>
        <end position="242"/>
    </location>
</feature>
<accession>A0A5N6KS20</accession>
<evidence type="ECO:0000256" key="6">
    <source>
        <dbReference type="ARBA" id="ARBA00022777"/>
    </source>
</evidence>
<dbReference type="Proteomes" id="UP000327013">
    <property type="component" value="Unassembled WGS sequence"/>
</dbReference>
<dbReference type="EMBL" id="VIBQ01000012">
    <property type="protein sequence ID" value="KAB8342768.1"/>
    <property type="molecule type" value="Genomic_DNA"/>
</dbReference>
<comment type="catalytic activity">
    <reaction evidence="9">
        <text>L-threonyl-[protein] + ATP = O-phospho-L-threonyl-[protein] + ADP + H(+)</text>
        <dbReference type="Rhea" id="RHEA:46608"/>
        <dbReference type="Rhea" id="RHEA-COMP:11060"/>
        <dbReference type="Rhea" id="RHEA-COMP:11605"/>
        <dbReference type="ChEBI" id="CHEBI:15378"/>
        <dbReference type="ChEBI" id="CHEBI:30013"/>
        <dbReference type="ChEBI" id="CHEBI:30616"/>
        <dbReference type="ChEBI" id="CHEBI:61977"/>
        <dbReference type="ChEBI" id="CHEBI:456216"/>
        <dbReference type="EC" id="2.7.11.1"/>
    </reaction>
</comment>
<feature type="compositionally biased region" description="Polar residues" evidence="13">
    <location>
        <begin position="1"/>
        <end position="13"/>
    </location>
</feature>
<feature type="compositionally biased region" description="Basic and acidic residues" evidence="13">
    <location>
        <begin position="16"/>
        <end position="27"/>
    </location>
</feature>
<dbReference type="FunFam" id="1.10.510.10:FF:000121">
    <property type="entry name" value="Serine/threonine-protein kinase nrc-2"/>
    <property type="match status" value="1"/>
</dbReference>
<dbReference type="CDD" id="cd05574">
    <property type="entry name" value="STKc_phototropin_like"/>
    <property type="match status" value="1"/>
</dbReference>
<comment type="catalytic activity">
    <reaction evidence="11">
        <text>agmatine + H2O = urea + putrescine</text>
        <dbReference type="Rhea" id="RHEA:13929"/>
        <dbReference type="ChEBI" id="CHEBI:15377"/>
        <dbReference type="ChEBI" id="CHEBI:16199"/>
        <dbReference type="ChEBI" id="CHEBI:58145"/>
        <dbReference type="ChEBI" id="CHEBI:326268"/>
        <dbReference type="EC" id="3.5.3.11"/>
    </reaction>
</comment>
<comment type="catalytic activity">
    <reaction evidence="10">
        <text>L-seryl-[protein] + ATP = O-phospho-L-seryl-[protein] + ADP + H(+)</text>
        <dbReference type="Rhea" id="RHEA:17989"/>
        <dbReference type="Rhea" id="RHEA-COMP:9863"/>
        <dbReference type="Rhea" id="RHEA-COMP:11604"/>
        <dbReference type="ChEBI" id="CHEBI:15378"/>
        <dbReference type="ChEBI" id="CHEBI:29999"/>
        <dbReference type="ChEBI" id="CHEBI:30616"/>
        <dbReference type="ChEBI" id="CHEBI:83421"/>
        <dbReference type="ChEBI" id="CHEBI:456216"/>
        <dbReference type="EC" id="2.7.11.1"/>
    </reaction>
</comment>
<protein>
    <recommendedName>
        <fullName evidence="14">Protein kinase domain-containing protein</fullName>
    </recommendedName>
</protein>
<dbReference type="PANTHER" id="PTHR45637">
    <property type="entry name" value="FLIPPASE KINASE 1-RELATED"/>
    <property type="match status" value="1"/>
</dbReference>
<comment type="similarity">
    <text evidence="12">Belongs to the arginase family.</text>
</comment>
<keyword evidence="7" id="KW-0378">Hydrolase</keyword>
<dbReference type="GO" id="GO:0004674">
    <property type="term" value="F:protein serine/threonine kinase activity"/>
    <property type="evidence" value="ECO:0007669"/>
    <property type="project" value="UniProtKB-KW"/>
</dbReference>
<dbReference type="AlphaFoldDB" id="A0A5N6KS20"/>
<dbReference type="GO" id="GO:0019627">
    <property type="term" value="P:urea metabolic process"/>
    <property type="evidence" value="ECO:0007669"/>
    <property type="project" value="UniProtKB-ARBA"/>
</dbReference>
<dbReference type="Gene3D" id="3.40.800.10">
    <property type="entry name" value="Ureohydrolase domain"/>
    <property type="match status" value="1"/>
</dbReference>
<keyword evidence="8" id="KW-0067">ATP-binding</keyword>
<dbReference type="Gene3D" id="3.30.200.20">
    <property type="entry name" value="Phosphorylase Kinase, domain 1"/>
    <property type="match status" value="1"/>
</dbReference>
<dbReference type="SUPFAM" id="SSF56112">
    <property type="entry name" value="Protein kinase-like (PK-like)"/>
    <property type="match status" value="1"/>
</dbReference>
<dbReference type="InterPro" id="IPR008271">
    <property type="entry name" value="Ser/Thr_kinase_AS"/>
</dbReference>
<evidence type="ECO:0000313" key="15">
    <source>
        <dbReference type="EMBL" id="KAB8342768.1"/>
    </source>
</evidence>
<dbReference type="InterPro" id="IPR020855">
    <property type="entry name" value="Ureohydrolase_Mn_BS"/>
</dbReference>
<keyword evidence="5" id="KW-0547">Nucleotide-binding</keyword>
<feature type="compositionally biased region" description="Basic and acidic residues" evidence="13">
    <location>
        <begin position="160"/>
        <end position="175"/>
    </location>
</feature>
<dbReference type="InterPro" id="IPR000719">
    <property type="entry name" value="Prot_kinase_dom"/>
</dbReference>
<dbReference type="PROSITE" id="PS50011">
    <property type="entry name" value="PROTEIN_KINASE_DOM"/>
    <property type="match status" value="1"/>
</dbReference>
<dbReference type="InterPro" id="IPR023696">
    <property type="entry name" value="Ureohydrolase_dom_sf"/>
</dbReference>
<dbReference type="CDD" id="cd11592">
    <property type="entry name" value="Agmatinase_PAH"/>
    <property type="match status" value="1"/>
</dbReference>
<evidence type="ECO:0000259" key="14">
    <source>
        <dbReference type="PROSITE" id="PS50011"/>
    </source>
</evidence>
<reference evidence="15 16" key="1">
    <citation type="submission" date="2019-06" db="EMBL/GenBank/DDBJ databases">
        <title>A chromosomal-level reference genome of Carpinus fangiana (Coryloideae, Betulaceae).</title>
        <authorList>
            <person name="Yang X."/>
            <person name="Wang Z."/>
            <person name="Zhang L."/>
            <person name="Hao G."/>
            <person name="Liu J."/>
            <person name="Yang Y."/>
        </authorList>
    </citation>
    <scope>NUCLEOTIDE SEQUENCE [LARGE SCALE GENOMIC DNA]</scope>
    <source>
        <strain evidence="15">Cfa_2016G</strain>
        <tissue evidence="15">Leaf</tissue>
    </source>
</reference>
<dbReference type="FunFam" id="3.40.800.10:FF:000006">
    <property type="entry name" value="Agmatinase 1"/>
    <property type="match status" value="1"/>
</dbReference>
<keyword evidence="16" id="KW-1185">Reference proteome</keyword>
<proteinExistence type="inferred from homology"/>
<gene>
    <name evidence="15" type="ORF">FH972_022366</name>
</gene>
<evidence type="ECO:0000256" key="12">
    <source>
        <dbReference type="PROSITE-ProRule" id="PRU00742"/>
    </source>
</evidence>
<feature type="compositionally biased region" description="Polar residues" evidence="13">
    <location>
        <begin position="201"/>
        <end position="227"/>
    </location>
</feature>
<name>A0A5N6KS20_9ROSI</name>
<evidence type="ECO:0000256" key="3">
    <source>
        <dbReference type="ARBA" id="ARBA00022679"/>
    </source>
</evidence>
<evidence type="ECO:0000313" key="16">
    <source>
        <dbReference type="Proteomes" id="UP000327013"/>
    </source>
</evidence>
<dbReference type="InterPro" id="IPR011009">
    <property type="entry name" value="Kinase-like_dom_sf"/>
</dbReference>
<sequence length="1008" mass="109558">MANIVNSSTSTLASEKPQEKNQPDRRTFSGQSVSTNRRTDSPNSQFGTKVKNFFRINSSKDDAGQKQSRSVDGRSTPKGDATAPTKPASRASRLIPFGANRNRSTTVASEGHPLDDTHMSPTVQSNPYFVHQGPPAIRHHNEGSVPPSPPGTAGSNRLEPVNDEKAAADKKELARKLRRVASAPNAQGLFNMGKKDGRPDSGSSSKQDKLTSQANQSALSVVETDSTGHLLPVNGNSIPTPGQIRNSIAYRRTYSSNSIKVRDVEVGPGSFEKIKLIGKGDVGKEMIKRNKIKRALAEQEILATSNHPFIVTLYHSFQSDEHLYLCMEYCSGGEFFRALQTRPNKCVDEHAARFYAAEVTAALEYLHLMGFIYRDLKPENILLHQSGHIMLSDFDLSKQSDAGGAPTMQMRTGTGANGGGPVIDTKSSLANFRTNSFVGTEEYIAPEVIRGCGHTSAVDWWTLGILVYEMLFGTTPFKGKNRNATFANILRDDVPFPDVPGAPQVTNNCKHLIRKLLTKDELRRLGSRAGASDVKGHAFFKETSWALLRHAKPPMVPSAARGVDTPNFRNVKESHSIDITASKFKGVPLDSGLATPAVSSSCRNIIMLKSITALAAIYAAVAAHEDHDQTPIEGPHQGLWYNTLPGDGGTQADAVYSGISTFGRLPYQPCLADERLRYDIAFIGAPFDTGTSYRPGARFGPSGIRQGSRRLNLYGGYNVPMDTNPFNSWAKVIDCGDIPVTSYDNAYALKQIEEGHNALLSRAPHTDSKAVGPSKHGKTLPRIITLGGDHTITLPLLRSMNKEYGPISVIHFDSHLDTWRPKVFGGAPSEQASINHGTYFYHAHEEGLLANHTNIHAGIRTTLSGLSDYDNDGYCGFQIIEAREIDYAANETYIGGMAGIIERIKARVGTKNPVYLSIDIDTLDPAFAPATGTPETGGWTTRELRTIIRGLEGVNLVAADLVEVAPMYDTNAEHTTMAAADVLFEVMSLMVKKGPLSKTVSQGDKDDL</sequence>
<feature type="compositionally biased region" description="Basic and acidic residues" evidence="13">
    <location>
        <begin position="58"/>
        <end position="77"/>
    </location>
</feature>
<dbReference type="PROSITE" id="PS00108">
    <property type="entry name" value="PROTEIN_KINASE_ST"/>
    <property type="match status" value="1"/>
</dbReference>
<comment type="similarity">
    <text evidence="1">Belongs to the protein kinase superfamily. AGC Ser/Thr protein kinase family.</text>
</comment>
<keyword evidence="4" id="KW-0479">Metal-binding</keyword>
<evidence type="ECO:0000256" key="13">
    <source>
        <dbReference type="SAM" id="MobiDB-lite"/>
    </source>
</evidence>
<evidence type="ECO:0000256" key="1">
    <source>
        <dbReference type="ARBA" id="ARBA00009903"/>
    </source>
</evidence>
<evidence type="ECO:0000256" key="10">
    <source>
        <dbReference type="ARBA" id="ARBA00048679"/>
    </source>
</evidence>
<evidence type="ECO:0000256" key="11">
    <source>
        <dbReference type="ARBA" id="ARBA00050304"/>
    </source>
</evidence>
<evidence type="ECO:0000256" key="9">
    <source>
        <dbReference type="ARBA" id="ARBA00047899"/>
    </source>
</evidence>
<dbReference type="PRINTS" id="PR00116">
    <property type="entry name" value="ARGINASE"/>
</dbReference>
<dbReference type="OrthoDB" id="288726at2759"/>
<dbReference type="GO" id="GO:0008783">
    <property type="term" value="F:agmatinase activity"/>
    <property type="evidence" value="ECO:0007669"/>
    <property type="project" value="UniProtKB-EC"/>
</dbReference>
<dbReference type="Gene3D" id="1.10.510.10">
    <property type="entry name" value="Transferase(Phosphotransferase) domain 1"/>
    <property type="match status" value="1"/>
</dbReference>
<evidence type="ECO:0000256" key="2">
    <source>
        <dbReference type="ARBA" id="ARBA00022527"/>
    </source>
</evidence>
<dbReference type="SUPFAM" id="SSF52768">
    <property type="entry name" value="Arginase/deacetylase"/>
    <property type="match status" value="1"/>
</dbReference>
<feature type="domain" description="Protein kinase" evidence="14">
    <location>
        <begin position="260"/>
        <end position="540"/>
    </location>
</feature>
<dbReference type="GO" id="GO:0005524">
    <property type="term" value="F:ATP binding"/>
    <property type="evidence" value="ECO:0007669"/>
    <property type="project" value="UniProtKB-KW"/>
</dbReference>